<evidence type="ECO:0000259" key="12">
    <source>
        <dbReference type="PROSITE" id="PS51434"/>
    </source>
</evidence>
<keyword evidence="8" id="KW-0811">Translocation</keyword>
<comment type="subcellular location">
    <subcellularLocation>
        <location evidence="2">Nucleus membrane</location>
        <topology evidence="2">Peripheral membrane protein</topology>
        <orientation evidence="2">Nucleoplasmic side</orientation>
    </subcellularLocation>
    <subcellularLocation>
        <location evidence="1">Nucleus</location>
        <location evidence="1">Nuclear pore complex</location>
    </subcellularLocation>
</comment>
<feature type="region of interest" description="Disordered" evidence="11">
    <location>
        <begin position="366"/>
        <end position="389"/>
    </location>
</feature>
<dbReference type="GO" id="GO:0031965">
    <property type="term" value="C:nuclear membrane"/>
    <property type="evidence" value="ECO:0007669"/>
    <property type="project" value="UniProtKB-SubCell"/>
</dbReference>
<evidence type="ECO:0000256" key="11">
    <source>
        <dbReference type="SAM" id="MobiDB-lite"/>
    </source>
</evidence>
<dbReference type="MEROPS" id="S59.002"/>
<keyword evidence="14" id="KW-1185">Reference proteome</keyword>
<dbReference type="Pfam" id="PF12110">
    <property type="entry name" value="Nup96"/>
    <property type="match status" value="1"/>
</dbReference>
<dbReference type="Gene3D" id="1.25.40.690">
    <property type="match status" value="1"/>
</dbReference>
<dbReference type="InterPro" id="IPR036903">
    <property type="entry name" value="Nup98_auto-Pept-S59_dom_sf"/>
</dbReference>
<comment type="caution">
    <text evidence="13">The sequence shown here is derived from an EMBL/GenBank/DDBJ whole genome shotgun (WGS) entry which is preliminary data.</text>
</comment>
<dbReference type="KEGG" id="pic:PICST_80553"/>
<dbReference type="InterPro" id="IPR037665">
    <property type="entry name" value="Nucleoporin_S59-like"/>
</dbReference>
<dbReference type="GO" id="GO:0006606">
    <property type="term" value="P:protein import into nucleus"/>
    <property type="evidence" value="ECO:0007669"/>
    <property type="project" value="TreeGrafter"/>
</dbReference>
<dbReference type="GO" id="GO:0051028">
    <property type="term" value="P:mRNA transport"/>
    <property type="evidence" value="ECO:0007669"/>
    <property type="project" value="UniProtKB-KW"/>
</dbReference>
<feature type="region of interest" description="Disordered" evidence="11">
    <location>
        <begin position="297"/>
        <end position="319"/>
    </location>
</feature>
<keyword evidence="9" id="KW-0906">Nuclear pore complex</keyword>
<dbReference type="FunCoup" id="A3GF65">
    <property type="interactions" value="782"/>
</dbReference>
<keyword evidence="7" id="KW-0653">Protein transport</keyword>
<accession>A3GF65</accession>
<evidence type="ECO:0000256" key="6">
    <source>
        <dbReference type="ARBA" id="ARBA00022816"/>
    </source>
</evidence>
<dbReference type="GO" id="GO:0008139">
    <property type="term" value="F:nuclear localization sequence binding"/>
    <property type="evidence" value="ECO:0007669"/>
    <property type="project" value="TreeGrafter"/>
</dbReference>
<reference evidence="13 14" key="1">
    <citation type="journal article" date="2007" name="Nat. Biotechnol.">
        <title>Genome sequence of the lignocellulose-bioconverting and xylose-fermenting yeast Pichia stipitis.</title>
        <authorList>
            <person name="Jeffries T.W."/>
            <person name="Grigoriev I.V."/>
            <person name="Grimwood J."/>
            <person name="Laplaza J.M."/>
            <person name="Aerts A."/>
            <person name="Salamov A."/>
            <person name="Schmutz J."/>
            <person name="Lindquist E."/>
            <person name="Dehal P."/>
            <person name="Shapiro H."/>
            <person name="Jin Y.S."/>
            <person name="Passoth V."/>
            <person name="Richardson P.M."/>
        </authorList>
    </citation>
    <scope>NUCLEOTIDE SEQUENCE [LARGE SCALE GENOMIC DNA]</scope>
    <source>
        <strain evidence="14">ATCC 58785 / CBS 6054 / NBRC 10063 / NRRL Y-11545</strain>
    </source>
</reference>
<dbReference type="PANTHER" id="PTHR23198:SF6">
    <property type="entry name" value="NUCLEAR PORE COMPLEX PROTEIN NUP98-NUP96"/>
    <property type="match status" value="1"/>
</dbReference>
<feature type="domain" description="Peptidase S59" evidence="12">
    <location>
        <begin position="431"/>
        <end position="573"/>
    </location>
</feature>
<organism evidence="13 14">
    <name type="scientific">Scheffersomyces stipitis (strain ATCC 58785 / CBS 6054 / NBRC 10063 / NRRL Y-11545)</name>
    <name type="common">Yeast</name>
    <name type="synonym">Pichia stipitis</name>
    <dbReference type="NCBI Taxonomy" id="322104"/>
    <lineage>
        <taxon>Eukaryota</taxon>
        <taxon>Fungi</taxon>
        <taxon>Dikarya</taxon>
        <taxon>Ascomycota</taxon>
        <taxon>Saccharomycotina</taxon>
        <taxon>Pichiomycetes</taxon>
        <taxon>Debaryomycetaceae</taxon>
        <taxon>Scheffersomyces</taxon>
    </lineage>
</organism>
<feature type="region of interest" description="Disordered" evidence="11">
    <location>
        <begin position="84"/>
        <end position="118"/>
    </location>
</feature>
<dbReference type="GO" id="GO:0034398">
    <property type="term" value="P:telomere tethering at nuclear periphery"/>
    <property type="evidence" value="ECO:0007669"/>
    <property type="project" value="TreeGrafter"/>
</dbReference>
<evidence type="ECO:0000313" key="14">
    <source>
        <dbReference type="Proteomes" id="UP000002258"/>
    </source>
</evidence>
<evidence type="ECO:0000256" key="8">
    <source>
        <dbReference type="ARBA" id="ARBA00023010"/>
    </source>
</evidence>
<dbReference type="InParanoid" id="A3GF65"/>
<dbReference type="PROSITE" id="PS51434">
    <property type="entry name" value="NUP_C"/>
    <property type="match status" value="1"/>
</dbReference>
<evidence type="ECO:0000256" key="7">
    <source>
        <dbReference type="ARBA" id="ARBA00022927"/>
    </source>
</evidence>
<dbReference type="PANTHER" id="PTHR23198">
    <property type="entry name" value="NUCLEOPORIN"/>
    <property type="match status" value="1"/>
</dbReference>
<comment type="similarity">
    <text evidence="3">Belongs to the nucleoporin GLFG family.</text>
</comment>
<dbReference type="HOGENOM" id="CLU_005908_0_0_1"/>
<evidence type="ECO:0000256" key="2">
    <source>
        <dbReference type="ARBA" id="ARBA00004620"/>
    </source>
</evidence>
<evidence type="ECO:0000256" key="5">
    <source>
        <dbReference type="ARBA" id="ARBA00022813"/>
    </source>
</evidence>
<evidence type="ECO:0000256" key="3">
    <source>
        <dbReference type="ARBA" id="ARBA00008926"/>
    </source>
</evidence>
<evidence type="ECO:0000313" key="13">
    <source>
        <dbReference type="EMBL" id="EAZ63296.2"/>
    </source>
</evidence>
<evidence type="ECO:0000256" key="1">
    <source>
        <dbReference type="ARBA" id="ARBA00004567"/>
    </source>
</evidence>
<dbReference type="GO" id="GO:0006405">
    <property type="term" value="P:RNA export from nucleus"/>
    <property type="evidence" value="ECO:0007669"/>
    <property type="project" value="TreeGrafter"/>
</dbReference>
<keyword evidence="10" id="KW-0539">Nucleus</keyword>
<dbReference type="GO" id="GO:0017056">
    <property type="term" value="F:structural constituent of nuclear pore"/>
    <property type="evidence" value="ECO:0007669"/>
    <property type="project" value="InterPro"/>
</dbReference>
<dbReference type="Proteomes" id="UP000002258">
    <property type="component" value="Chromosome 1"/>
</dbReference>
<feature type="compositionally biased region" description="Basic and acidic residues" evidence="11">
    <location>
        <begin position="231"/>
        <end position="249"/>
    </location>
</feature>
<keyword evidence="4" id="KW-0813">Transport</keyword>
<dbReference type="InterPro" id="IPR025574">
    <property type="entry name" value="Nucleoporin_FG_rpt"/>
</dbReference>
<dbReference type="SUPFAM" id="SSF82215">
    <property type="entry name" value="C-terminal autoproteolytic domain of nucleoporin nup98"/>
    <property type="match status" value="1"/>
</dbReference>
<dbReference type="EMBL" id="AAVQ01000001">
    <property type="protein sequence ID" value="EAZ63296.2"/>
    <property type="molecule type" value="Genomic_DNA"/>
</dbReference>
<evidence type="ECO:0000256" key="10">
    <source>
        <dbReference type="ARBA" id="ARBA00023242"/>
    </source>
</evidence>
<feature type="compositionally biased region" description="Polar residues" evidence="11">
    <location>
        <begin position="84"/>
        <end position="111"/>
    </location>
</feature>
<gene>
    <name evidence="13" type="primary">NUP145</name>
    <name evidence="13" type="ORF">PICST_80553</name>
</gene>
<dbReference type="GeneID" id="4850914"/>
<dbReference type="GO" id="GO:0044614">
    <property type="term" value="C:nuclear pore cytoplasmic filaments"/>
    <property type="evidence" value="ECO:0007669"/>
    <property type="project" value="TreeGrafter"/>
</dbReference>
<keyword evidence="5" id="KW-0068">Autocatalytic cleavage</keyword>
<dbReference type="GO" id="GO:0044613">
    <property type="term" value="C:nuclear pore central transport channel"/>
    <property type="evidence" value="ECO:0007669"/>
    <property type="project" value="UniProtKB-ARBA"/>
</dbReference>
<dbReference type="GO" id="GO:0003723">
    <property type="term" value="F:RNA binding"/>
    <property type="evidence" value="ECO:0007669"/>
    <property type="project" value="TreeGrafter"/>
</dbReference>
<dbReference type="OrthoDB" id="3797628at2759"/>
<name>A3GF65_PICST</name>
<dbReference type="OMA" id="PMGKGLN"/>
<evidence type="ECO:0000256" key="4">
    <source>
        <dbReference type="ARBA" id="ARBA00022448"/>
    </source>
</evidence>
<dbReference type="RefSeq" id="XP_001387319.2">
    <property type="nucleotide sequence ID" value="XM_001387282.1"/>
</dbReference>
<dbReference type="Gene3D" id="3.30.1610.10">
    <property type="entry name" value="Peptidase S59, nucleoporin"/>
    <property type="match status" value="1"/>
</dbReference>
<keyword evidence="6" id="KW-0509">mRNA transport</keyword>
<dbReference type="InterPro" id="IPR007230">
    <property type="entry name" value="Nup98_auto-Pept-S59_dom"/>
</dbReference>
<sequence>MFGSTNTGNNNWGASTGFAKSSSFSGLSGGSNSLFGNSGGASSNTNSAAGTLFGSTNATNPTSGQGSAVSGGLFGNSKTASTGMSSGLFESSKRQAPSGTFGNPTNNTATASGGLFGNSGNTVPTSGGLFGNSSTNNAISGAGLFGSNAVGSGIGSIQKQNQNIGGGLFGSSNANVGSSLFGAPQQQTTYQPTINTSNPYSYDKVLTNLQTTLSGMPESITNNLVAEDEAKDTGDRKRRFSYLEKKSSDKPQSSLLGKLGRTFRVFRNSAASTGLSSIRGLFTDSNYTKSNINQSILPKQQASGGPKNGVSKPSFRSSVDSRRMGSIKKLIIKSKPSKFHLIDADRVINTKRARLANVTNLGNDILPDKYSSDEDSEGESEQNTQKGFSRYPYNILKDDDVKNKSNSKTIIGKSVELTEEVEEESSIKYNKDGYWSSPSIDELSSMSLEELSSIDNFILGRKGFGQLAYNFPVDLSLTMQSAQSNRVSLEKELFGNTFQLERMIVLLYTNDAHNKPPIGMGLNVPATVTLEGAKPREGVPVGDYIKQLKLQKGMEFVTYDPITFVWVSKVKHFSVWGLIEDDGTELSKKYMEMKRKQDEYEETAELEYSRVYENREYLQEIKKQKLLNQTIAVPGGWKYANTTQQSPLDFKRKLLNNEINSQLDLHRKENVVNELSHVSDITLDSDENDRSVSPDSIVFAENEDLSDGGNNFDYLKQLVGNLPADVDMDEIVNEKAYEPEIVNDAVFDSIQIWPNLATSEDWIVQLKLANDMNSALAQSFGDSEGAKKQISPEDIDAVLFADFNRESLKKDQISTPSRDNKLAVIEDIEPQVDDEIFPNNISRILYDFLTKTIIETRTNSYPKVVETSGLSFVSLITNDSVKDEKQLFSLGASLFDKLSTEKYTELEQNIVNYLNETGRKRAFNIWLKEYNSNDIEILISQVQSNSLELIFVYVCAGDLKEAINIALESNNSHLSVILTLTDSNDDAVRGIASQQLKAWRDSSSLHLIPSPVVKIYKILSGEFDDFVNELPWNINLALKLYYGDESAKLHEVLNDSLERSDNAASQASEVIDILQVYCSFQTDGKDKALKKLISSSLNSKLKWFFFKVISSDVVDTTFDGISLSFGMYLESVKLWKEAIFVYSHLSDDEQSKNKLRDVVISSIKNINSDDKNYLVSVLKVPTGLLSEAIGISKGADGDHWGECEAFIDAQLWENAHFVIITKLGPHVVISKNKNAENSLLELISRFPQKGTIISTWNSGAGIYEKYIALTRDENNIEVLRFLLSNIPLAKEISSFETKSALKIISRKVGDVAIEKRSDVDGVEGKVQQLYLGESEKKYFSVRLQTDNV</sequence>
<dbReference type="GO" id="GO:0000973">
    <property type="term" value="P:post-transcriptional tethering of RNA polymerase II gene DNA at nuclear periphery"/>
    <property type="evidence" value="ECO:0007669"/>
    <property type="project" value="TreeGrafter"/>
</dbReference>
<dbReference type="Pfam" id="PF04096">
    <property type="entry name" value="Nucleoporin2"/>
    <property type="match status" value="1"/>
</dbReference>
<feature type="region of interest" description="Disordered" evidence="11">
    <location>
        <begin position="227"/>
        <end position="253"/>
    </location>
</feature>
<protein>
    <submittedName>
        <fullName evidence="13">Nucleoporin NUP145 (Nuclear pore protein NUP145)</fullName>
    </submittedName>
</protein>
<proteinExistence type="inferred from homology"/>
<dbReference type="InterPro" id="IPR021967">
    <property type="entry name" value="Nup98_C"/>
</dbReference>
<dbReference type="eggNOG" id="KOG0845">
    <property type="taxonomic scope" value="Eukaryota"/>
</dbReference>
<dbReference type="STRING" id="322104.A3GF65"/>
<evidence type="ECO:0000256" key="9">
    <source>
        <dbReference type="ARBA" id="ARBA00023132"/>
    </source>
</evidence>
<dbReference type="Pfam" id="PF13634">
    <property type="entry name" value="Nucleoporin_FG"/>
    <property type="match status" value="1"/>
</dbReference>